<evidence type="ECO:0000256" key="1">
    <source>
        <dbReference type="SAM" id="MobiDB-lite"/>
    </source>
</evidence>
<evidence type="ECO:0000313" key="2">
    <source>
        <dbReference type="EMBL" id="KAJ3724953.1"/>
    </source>
</evidence>
<dbReference type="AlphaFoldDB" id="A0AA38JEW8"/>
<comment type="caution">
    <text evidence="2">The sequence shown here is derived from an EMBL/GenBank/DDBJ whole genome shotgun (WGS) entry which is preliminary data.</text>
</comment>
<evidence type="ECO:0000313" key="3">
    <source>
        <dbReference type="Proteomes" id="UP001176059"/>
    </source>
</evidence>
<name>A0AA38JEW8_9AGAR</name>
<dbReference type="Proteomes" id="UP001176059">
    <property type="component" value="Unassembled WGS sequence"/>
</dbReference>
<sequence>MVQVSEHADFLSTTRINRLLRPLRNKCSSLAAFGARTGSSSAPTTYSSVKSMNQPDMPPLCILSPPENSTRLDAASMELSRRIYAVYNSFKDVVEKTKTLRIQSAGNNTARLPSLSTMCASVIGRHAEPDFEEDVTRLEEERSVDAVETLYKEIPALYRGSTLVSHSLHIILDECPLSPTLLKLLLDLCLNDNLLYHSENLLRNLLSIAISPPLPSRLPPICHPAHSNFLIELLGRWEQKGNPACVFFRILNETMAVVGTYDAWVCKATTKLLLLDCQQNPLRLASVSANLVNFISKPELHCPSRQNSINTTARTSPTGTLRRLLRVWLECVLRHLLFSIQAVDHQCFYDFLLTCKECWAHLTTPENPLVILSSPEQDVVSAIVSVTTFILSQELVAGYAVISQVLSEKIRPSTTLFSPLISQTLALSAQLPDCTERIQAYAASLRKHSYLELETSLWSSALRELENFESLLQRYDKDALNECRNVLIDCVEDAEQRCYGYPDDVLNSPSVYQRNKWKDAAFRCSRASSPQSRKRPHSGESPDCIEGRTLDWGPNPNDCETTQPNKRPRLMPRRLSSFPSLLSNALSNHVVLHGERKQVKMNKSARCECSNDEVDAANMGNEGQTRVGFDDLSGETFESIIPSSDDCLDLLAYATSPVRG</sequence>
<reference evidence="2" key="2">
    <citation type="journal article" date="2023" name="Proc. Natl. Acad. Sci. U.S.A.">
        <title>A global phylogenomic analysis of the shiitake genus Lentinula.</title>
        <authorList>
            <person name="Sierra-Patev S."/>
            <person name="Min B."/>
            <person name="Naranjo-Ortiz M."/>
            <person name="Looney B."/>
            <person name="Konkel Z."/>
            <person name="Slot J.C."/>
            <person name="Sakamoto Y."/>
            <person name="Steenwyk J.L."/>
            <person name="Rokas A."/>
            <person name="Carro J."/>
            <person name="Camarero S."/>
            <person name="Ferreira P."/>
            <person name="Molpeceres G."/>
            <person name="Ruiz-Duenas F.J."/>
            <person name="Serrano A."/>
            <person name="Henrissat B."/>
            <person name="Drula E."/>
            <person name="Hughes K.W."/>
            <person name="Mata J.L."/>
            <person name="Ishikawa N.K."/>
            <person name="Vargas-Isla R."/>
            <person name="Ushijima S."/>
            <person name="Smith C.A."/>
            <person name="Donoghue J."/>
            <person name="Ahrendt S."/>
            <person name="Andreopoulos W."/>
            <person name="He G."/>
            <person name="LaButti K."/>
            <person name="Lipzen A."/>
            <person name="Ng V."/>
            <person name="Riley R."/>
            <person name="Sandor L."/>
            <person name="Barry K."/>
            <person name="Martinez A.T."/>
            <person name="Xiao Y."/>
            <person name="Gibbons J.G."/>
            <person name="Terashima K."/>
            <person name="Grigoriev I.V."/>
            <person name="Hibbett D."/>
        </authorList>
    </citation>
    <scope>NUCLEOTIDE SEQUENCE</scope>
    <source>
        <strain evidence="2">ET3784</strain>
    </source>
</reference>
<accession>A0AA38JEW8</accession>
<proteinExistence type="predicted"/>
<feature type="region of interest" description="Disordered" evidence="1">
    <location>
        <begin position="528"/>
        <end position="571"/>
    </location>
</feature>
<gene>
    <name evidence="2" type="ORF">DFJ43DRAFT_1089998</name>
</gene>
<keyword evidence="3" id="KW-1185">Reference proteome</keyword>
<protein>
    <submittedName>
        <fullName evidence="2">Uncharacterized protein</fullName>
    </submittedName>
</protein>
<reference evidence="2" key="1">
    <citation type="submission" date="2022-08" db="EMBL/GenBank/DDBJ databases">
        <authorList>
            <consortium name="DOE Joint Genome Institute"/>
            <person name="Min B."/>
            <person name="Sierra-Patev S."/>
            <person name="Naranjo-Ortiz M."/>
            <person name="Looney B."/>
            <person name="Konkel Z."/>
            <person name="Slot J.C."/>
            <person name="Sakamoto Y."/>
            <person name="Steenwyk J.L."/>
            <person name="Rokas A."/>
            <person name="Carro J."/>
            <person name="Camarero S."/>
            <person name="Ferreira P."/>
            <person name="Molpeceres G."/>
            <person name="Ruiz-duenas F.J."/>
            <person name="Serrano A."/>
            <person name="Henrissat B."/>
            <person name="Drula E."/>
            <person name="Hughes K.W."/>
            <person name="Mata J.L."/>
            <person name="Ishikawa N.K."/>
            <person name="Vargas-Isla R."/>
            <person name="Ushijima S."/>
            <person name="Smith C.A."/>
            <person name="Ahrendt S."/>
            <person name="Andreopoulos W."/>
            <person name="He G."/>
            <person name="LaButti K."/>
            <person name="Lipzen A."/>
            <person name="Ng V."/>
            <person name="Riley R."/>
            <person name="Sandor L."/>
            <person name="Barry K."/>
            <person name="Martinez A.T."/>
            <person name="Xiao Y."/>
            <person name="Gibbons J.G."/>
            <person name="Terashima K."/>
            <person name="Hibbett D.S."/>
            <person name="Grigoriev I.V."/>
        </authorList>
    </citation>
    <scope>NUCLEOTIDE SEQUENCE</scope>
    <source>
        <strain evidence="2">ET3784</strain>
    </source>
</reference>
<dbReference type="EMBL" id="JANVFO010000048">
    <property type="protein sequence ID" value="KAJ3724953.1"/>
    <property type="molecule type" value="Genomic_DNA"/>
</dbReference>
<organism evidence="2 3">
    <name type="scientific">Lentinula guzmanii</name>
    <dbReference type="NCBI Taxonomy" id="2804957"/>
    <lineage>
        <taxon>Eukaryota</taxon>
        <taxon>Fungi</taxon>
        <taxon>Dikarya</taxon>
        <taxon>Basidiomycota</taxon>
        <taxon>Agaricomycotina</taxon>
        <taxon>Agaricomycetes</taxon>
        <taxon>Agaricomycetidae</taxon>
        <taxon>Agaricales</taxon>
        <taxon>Marasmiineae</taxon>
        <taxon>Omphalotaceae</taxon>
        <taxon>Lentinula</taxon>
    </lineage>
</organism>
<feature type="compositionally biased region" description="Basic and acidic residues" evidence="1">
    <location>
        <begin position="537"/>
        <end position="549"/>
    </location>
</feature>